<dbReference type="InParanoid" id="M1DSA1"/>
<organism evidence="2 3">
    <name type="scientific">Solanum tuberosum</name>
    <name type="common">Potato</name>
    <dbReference type="NCBI Taxonomy" id="4113"/>
    <lineage>
        <taxon>Eukaryota</taxon>
        <taxon>Viridiplantae</taxon>
        <taxon>Streptophyta</taxon>
        <taxon>Embryophyta</taxon>
        <taxon>Tracheophyta</taxon>
        <taxon>Spermatophyta</taxon>
        <taxon>Magnoliopsida</taxon>
        <taxon>eudicotyledons</taxon>
        <taxon>Gunneridae</taxon>
        <taxon>Pentapetalae</taxon>
        <taxon>asterids</taxon>
        <taxon>lamiids</taxon>
        <taxon>Solanales</taxon>
        <taxon>Solanaceae</taxon>
        <taxon>Solanoideae</taxon>
        <taxon>Solaneae</taxon>
        <taxon>Solanum</taxon>
    </lineage>
</organism>
<dbReference type="InterPro" id="IPR038765">
    <property type="entry name" value="Papain-like_cys_pep_sf"/>
</dbReference>
<sequence length="251" mass="28749">MEATVGPYVEFRGSVLYLGKIQDKKVSPTAMNHGPLIGPRTVGWFCHWGPRLMVSDPTHGRPVWSVVGPTDRSLENEDVDSVPPALESSTKIEKIEFSCEKCKIQGPFEKQLLVERASYVAVVHLKRFKNGGFVVQKVDKHVSFPLELDMLLYTNEINNKEMKYNLYAVIVHSNFSNFSGHYYSFIHGTPNAWYKFDCKADSLGSRRSCFGRADIHYVLCKERHSVVFRIYSNPQTLRKSSYPFNFFVHSK</sequence>
<evidence type="ECO:0000313" key="2">
    <source>
        <dbReference type="EnsemblPlants" id="PGSC0003DMT400093591"/>
    </source>
</evidence>
<dbReference type="InterPro" id="IPR028889">
    <property type="entry name" value="USP"/>
</dbReference>
<dbReference type="HOGENOM" id="CLU_1108644_0_0_1"/>
<dbReference type="EnsemblPlants" id="PGSC0003DMT400093591">
    <property type="protein sequence ID" value="PGSC0003DMT400093591"/>
    <property type="gene ID" value="PGSC0003DMG400043162"/>
</dbReference>
<dbReference type="AlphaFoldDB" id="M1DSA1"/>
<dbReference type="InterPro" id="IPR050164">
    <property type="entry name" value="Peptidase_C19"/>
</dbReference>
<dbReference type="Proteomes" id="UP000011115">
    <property type="component" value="Unassembled WGS sequence"/>
</dbReference>
<dbReference type="GO" id="GO:0016579">
    <property type="term" value="P:protein deubiquitination"/>
    <property type="evidence" value="ECO:0007669"/>
    <property type="project" value="InterPro"/>
</dbReference>
<evidence type="ECO:0000313" key="3">
    <source>
        <dbReference type="Proteomes" id="UP000011115"/>
    </source>
</evidence>
<dbReference type="InterPro" id="IPR001394">
    <property type="entry name" value="Peptidase_C19_UCH"/>
</dbReference>
<protein>
    <submittedName>
        <fullName evidence="2">Ubiquitin carboxyl-terminal hydrolase</fullName>
    </submittedName>
</protein>
<accession>M1DSA1</accession>
<reference evidence="3" key="1">
    <citation type="journal article" date="2011" name="Nature">
        <title>Genome sequence and analysis of the tuber crop potato.</title>
        <authorList>
            <consortium name="The Potato Genome Sequencing Consortium"/>
        </authorList>
    </citation>
    <scope>NUCLEOTIDE SEQUENCE [LARGE SCALE GENOMIC DNA]</scope>
    <source>
        <strain evidence="3">cv. DM1-3 516 R44</strain>
    </source>
</reference>
<dbReference type="PANTHER" id="PTHR24006:SF747">
    <property type="entry name" value="UBIQUITIN CARBOXYL-TERMINAL HYDROLASE 20"/>
    <property type="match status" value="1"/>
</dbReference>
<dbReference type="PaxDb" id="4113-PGSC0003DMT400093591"/>
<dbReference type="GO" id="GO:0004843">
    <property type="term" value="F:cysteine-type deubiquitinase activity"/>
    <property type="evidence" value="ECO:0007669"/>
    <property type="project" value="InterPro"/>
</dbReference>
<evidence type="ECO:0000259" key="1">
    <source>
        <dbReference type="PROSITE" id="PS50235"/>
    </source>
</evidence>
<name>M1DSA1_SOLTU</name>
<proteinExistence type="predicted"/>
<dbReference type="PROSITE" id="PS50235">
    <property type="entry name" value="USP_3"/>
    <property type="match status" value="1"/>
</dbReference>
<feature type="domain" description="USP" evidence="1">
    <location>
        <begin position="1"/>
        <end position="224"/>
    </location>
</feature>
<dbReference type="Pfam" id="PF00443">
    <property type="entry name" value="UCH"/>
    <property type="match status" value="1"/>
</dbReference>
<dbReference type="eggNOG" id="KOG1865">
    <property type="taxonomic scope" value="Eukaryota"/>
</dbReference>
<dbReference type="SUPFAM" id="SSF54001">
    <property type="entry name" value="Cysteine proteinases"/>
    <property type="match status" value="1"/>
</dbReference>
<dbReference type="PANTHER" id="PTHR24006">
    <property type="entry name" value="UBIQUITIN CARBOXYL-TERMINAL HYDROLASE"/>
    <property type="match status" value="1"/>
</dbReference>
<dbReference type="Gramene" id="PGSC0003DMT400093591">
    <property type="protein sequence ID" value="PGSC0003DMT400093591"/>
    <property type="gene ID" value="PGSC0003DMG400043162"/>
</dbReference>
<dbReference type="STRING" id="4113.M1DSA1"/>
<keyword evidence="3" id="KW-1185">Reference proteome</keyword>
<dbReference type="Gene3D" id="3.90.70.10">
    <property type="entry name" value="Cysteine proteinases"/>
    <property type="match status" value="1"/>
</dbReference>
<reference evidence="2" key="2">
    <citation type="submission" date="2015-06" db="UniProtKB">
        <authorList>
            <consortium name="EnsemblPlants"/>
        </authorList>
    </citation>
    <scope>IDENTIFICATION</scope>
    <source>
        <strain evidence="2">DM1-3 516 R44</strain>
    </source>
</reference>